<accession>A0A1A9W8D7</accession>
<organism evidence="2 3">
    <name type="scientific">Glossina brevipalpis</name>
    <dbReference type="NCBI Taxonomy" id="37001"/>
    <lineage>
        <taxon>Eukaryota</taxon>
        <taxon>Metazoa</taxon>
        <taxon>Ecdysozoa</taxon>
        <taxon>Arthropoda</taxon>
        <taxon>Hexapoda</taxon>
        <taxon>Insecta</taxon>
        <taxon>Pterygota</taxon>
        <taxon>Neoptera</taxon>
        <taxon>Endopterygota</taxon>
        <taxon>Diptera</taxon>
        <taxon>Brachycera</taxon>
        <taxon>Muscomorpha</taxon>
        <taxon>Hippoboscoidea</taxon>
        <taxon>Glossinidae</taxon>
        <taxon>Glossina</taxon>
    </lineage>
</organism>
<reference evidence="2" key="2">
    <citation type="submission" date="2020-05" db="UniProtKB">
        <authorList>
            <consortium name="EnsemblMetazoa"/>
        </authorList>
    </citation>
    <scope>IDENTIFICATION</scope>
    <source>
        <strain evidence="2">IAEA</strain>
    </source>
</reference>
<keyword evidence="3" id="KW-1185">Reference proteome</keyword>
<name>A0A1A9W8D7_9MUSC</name>
<keyword evidence="1" id="KW-1133">Transmembrane helix</keyword>
<evidence type="ECO:0000313" key="2">
    <source>
        <dbReference type="EnsemblMetazoa" id="GBRI009903-PA"/>
    </source>
</evidence>
<protein>
    <submittedName>
        <fullName evidence="2">Uncharacterized protein</fullName>
    </submittedName>
</protein>
<dbReference type="EnsemblMetazoa" id="GBRI009903-RA">
    <property type="protein sequence ID" value="GBRI009903-PA"/>
    <property type="gene ID" value="GBRI009903"/>
</dbReference>
<dbReference type="VEuPathDB" id="VectorBase:GBRI009903"/>
<sequence length="184" mass="21183">MIDRWHKKERELMPKCPTSKTNVNYHAYNDIIDRRILLMSGDIITKEKAIQRAGNAKPNSFWLMSQPRYARYTCSYDDAVFLYVYKSSNYKRSDIPHPSVTTLGDIVKLSRKVYKAANEIESKAITMSTLKVSSFMMDMSLYQQFTCIPKTLLLLGVAGFLIVGPILRVTIKSNNQFLIQKQNV</sequence>
<evidence type="ECO:0000256" key="1">
    <source>
        <dbReference type="SAM" id="Phobius"/>
    </source>
</evidence>
<keyword evidence="1" id="KW-0472">Membrane</keyword>
<dbReference type="Proteomes" id="UP000091820">
    <property type="component" value="Unassembled WGS sequence"/>
</dbReference>
<dbReference type="AlphaFoldDB" id="A0A1A9W8D7"/>
<keyword evidence="1" id="KW-0812">Transmembrane</keyword>
<reference evidence="3" key="1">
    <citation type="submission" date="2014-03" db="EMBL/GenBank/DDBJ databases">
        <authorList>
            <person name="Aksoy S."/>
            <person name="Warren W."/>
            <person name="Wilson R.K."/>
        </authorList>
    </citation>
    <scope>NUCLEOTIDE SEQUENCE [LARGE SCALE GENOMIC DNA]</scope>
    <source>
        <strain evidence="3">IAEA</strain>
    </source>
</reference>
<proteinExistence type="predicted"/>
<feature type="transmembrane region" description="Helical" evidence="1">
    <location>
        <begin position="152"/>
        <end position="171"/>
    </location>
</feature>
<evidence type="ECO:0000313" key="3">
    <source>
        <dbReference type="Proteomes" id="UP000091820"/>
    </source>
</evidence>